<dbReference type="REBASE" id="364931">
    <property type="entry name" value="Cps1959ORF3735P"/>
</dbReference>
<keyword evidence="3" id="KW-1185">Reference proteome</keyword>
<dbReference type="GO" id="GO:0005829">
    <property type="term" value="C:cytosol"/>
    <property type="evidence" value="ECO:0007669"/>
    <property type="project" value="TreeGrafter"/>
</dbReference>
<organism evidence="2 3">
    <name type="scientific">Corynebacterium kalinowskii</name>
    <dbReference type="NCBI Taxonomy" id="2675216"/>
    <lineage>
        <taxon>Bacteria</taxon>
        <taxon>Bacillati</taxon>
        <taxon>Actinomycetota</taxon>
        <taxon>Actinomycetes</taxon>
        <taxon>Mycobacteriales</taxon>
        <taxon>Corynebacteriaceae</taxon>
        <taxon>Corynebacterium</taxon>
    </lineage>
</organism>
<dbReference type="InterPro" id="IPR006935">
    <property type="entry name" value="Helicase/UvrB_N"/>
</dbReference>
<evidence type="ECO:0000313" key="2">
    <source>
        <dbReference type="EMBL" id="QGU01629.1"/>
    </source>
</evidence>
<evidence type="ECO:0000313" key="3">
    <source>
        <dbReference type="Proteomes" id="UP000427071"/>
    </source>
</evidence>
<dbReference type="GO" id="GO:0003677">
    <property type="term" value="F:DNA binding"/>
    <property type="evidence" value="ECO:0007669"/>
    <property type="project" value="InterPro"/>
</dbReference>
<dbReference type="EMBL" id="CP046452">
    <property type="protein sequence ID" value="QGU01629.1"/>
    <property type="molecule type" value="Genomic_DNA"/>
</dbReference>
<dbReference type="RefSeq" id="WP_156192011.1">
    <property type="nucleotide sequence ID" value="NZ_CP046452.1"/>
</dbReference>
<dbReference type="PANTHER" id="PTHR47396:SF1">
    <property type="entry name" value="ATP-DEPENDENT HELICASE IRC3-RELATED"/>
    <property type="match status" value="1"/>
</dbReference>
<name>A0A6B8VF01_9CORY</name>
<dbReference type="CDD" id="cd18785">
    <property type="entry name" value="SF2_C"/>
    <property type="match status" value="1"/>
</dbReference>
<gene>
    <name evidence="2" type="ORF">CKALI_03740</name>
</gene>
<dbReference type="InterPro" id="IPR027417">
    <property type="entry name" value="P-loop_NTPase"/>
</dbReference>
<dbReference type="AlphaFoldDB" id="A0A6B8VF01"/>
<reference evidence="3" key="1">
    <citation type="submission" date="2019-11" db="EMBL/GenBank/DDBJ databases">
        <title>Complete genome sequence of Corynebacterium kalinowskii 1959, a novel Corynebacterium species isolated from soil of a small paddock in Vilsendorf, Germany.</title>
        <authorList>
            <person name="Schaffert L."/>
            <person name="Ruwe M."/>
            <person name="Milse J."/>
            <person name="Hanuschka K."/>
            <person name="Ortseifen V."/>
            <person name="Droste J."/>
            <person name="Brandt D."/>
            <person name="Schlueter L."/>
            <person name="Kutter Y."/>
            <person name="Vinke S."/>
            <person name="Viehoefer P."/>
            <person name="Jacob L."/>
            <person name="Luebke N.-C."/>
            <person name="Schulte-Berndt E."/>
            <person name="Hain C."/>
            <person name="Linder M."/>
            <person name="Schmidt P."/>
            <person name="Wollenschlaeger L."/>
            <person name="Luttermann T."/>
            <person name="Thieme E."/>
            <person name="Hassa J."/>
            <person name="Haak M."/>
            <person name="Wittchen M."/>
            <person name="Mentz A."/>
            <person name="Persicke M."/>
            <person name="Busche T."/>
            <person name="Ruckert C."/>
        </authorList>
    </citation>
    <scope>NUCLEOTIDE SEQUENCE [LARGE SCALE GENOMIC DNA]</scope>
    <source>
        <strain evidence="3">1959</strain>
    </source>
</reference>
<protein>
    <submittedName>
        <fullName evidence="2">Type III restriction enzyme, res subunit</fullName>
    </submittedName>
</protein>
<dbReference type="PANTHER" id="PTHR47396">
    <property type="entry name" value="TYPE I RESTRICTION ENZYME ECOKI R PROTEIN"/>
    <property type="match status" value="1"/>
</dbReference>
<dbReference type="KEGG" id="ckw:CKALI_03740"/>
<sequence>MRYILKDYQADASTKLVKHLSDFADNYRRNGTVGAVGLAAITGAGKTVIAASVIEAILKGTGDEPADPSAVFLWVSDSEDLNEQSRWRIMQASSELDALTENITTSFREPKLRRGRVYFLNVQKLGKNSTLARQRYRVADPQQQMLGSMPAPDSGEVDLWRVIGNTIDDPDTTVYLIIDEAHRGMSSTKKASEERSTIVQTLMKGAPATALAEATPAMPIVLGISATIKRFNDVIAQSPGRVAVSVEVDPYKVQASGLVKDTITLHIPTEDGVYEEILLRSGTKSLMQFDHAWGGYVASQPDEKPVDPLMVVQVPNKVTDLQIEQYMSIIMDTWPALGVGAFAHVLGDKRSIPALGVLVDYVEPERIQDTREIRVVFAKEAISTGWDCPRAEVMVSFRPAKDLVHITQLLGRMLRTPLARSIDGNDFLNSTLCILPYFDRSNAVAVANKVAYGGTSFDESDPTTEKLRRVLINPVDLHPIEGEVADRVWECFESLPTDAVPKGTSNPIRLLQELAYELGVDGIVEDPKKTAFKSLCLALDYQYADNEDLVKDVEHDIWNLEAEYLQFRLGIANENSKTKVRSAEHGEEVTYRADANVVREAAKKAGRTFSPELVTKYVSYRKQQDASGRDLVEVFQEAQVRIAALARVEKTRDAVLGKATEIIHQWQEQFRVEMKILPETRLAKYEEIFEKTDVPTRMVLRKPANAQAETMMSQVDSFGKTVGEPVAIPLFEGHVLVDERNLYPAILNDLENTVVETEMARQESVAWLRNRSSGAGSFTIGYRNAVGDWSSLHPDFLFFSEVGGAVRASIVDPHSHHLADALPKLHGLVRFYEIDPGAWWRVEALTDLGQGDIRGIDLTKQTVRDAIRNAQSAEELYRDEGLSFKYAT</sequence>
<dbReference type="Pfam" id="PF04851">
    <property type="entry name" value="ResIII"/>
    <property type="match status" value="1"/>
</dbReference>
<feature type="domain" description="Helicase/UvrB N-terminal" evidence="1">
    <location>
        <begin position="4"/>
        <end position="230"/>
    </location>
</feature>
<dbReference type="SUPFAM" id="SSF52540">
    <property type="entry name" value="P-loop containing nucleoside triphosphate hydrolases"/>
    <property type="match status" value="2"/>
</dbReference>
<dbReference type="Proteomes" id="UP000427071">
    <property type="component" value="Chromosome"/>
</dbReference>
<accession>A0A6B8VF01</accession>
<proteinExistence type="predicted"/>
<dbReference type="Gene3D" id="3.40.50.300">
    <property type="entry name" value="P-loop containing nucleotide triphosphate hydrolases"/>
    <property type="match status" value="2"/>
</dbReference>
<dbReference type="GO" id="GO:0005524">
    <property type="term" value="F:ATP binding"/>
    <property type="evidence" value="ECO:0007669"/>
    <property type="project" value="InterPro"/>
</dbReference>
<dbReference type="GO" id="GO:0016787">
    <property type="term" value="F:hydrolase activity"/>
    <property type="evidence" value="ECO:0007669"/>
    <property type="project" value="InterPro"/>
</dbReference>
<evidence type="ECO:0000259" key="1">
    <source>
        <dbReference type="Pfam" id="PF04851"/>
    </source>
</evidence>
<dbReference type="InterPro" id="IPR050742">
    <property type="entry name" value="Helicase_Restrict-Modif_Enz"/>
</dbReference>